<dbReference type="EMBL" id="FQYO01000005">
    <property type="protein sequence ID" value="SHJ11528.1"/>
    <property type="molecule type" value="Genomic_DNA"/>
</dbReference>
<feature type="region of interest" description="Disordered" evidence="1">
    <location>
        <begin position="1"/>
        <end position="35"/>
    </location>
</feature>
<keyword evidence="3" id="KW-1185">Reference proteome</keyword>
<evidence type="ECO:0000313" key="2">
    <source>
        <dbReference type="EMBL" id="SHJ11528.1"/>
    </source>
</evidence>
<feature type="compositionally biased region" description="Low complexity" evidence="1">
    <location>
        <begin position="18"/>
        <end position="28"/>
    </location>
</feature>
<dbReference type="AlphaFoldDB" id="A0A1M6GNN4"/>
<evidence type="ECO:0000256" key="1">
    <source>
        <dbReference type="SAM" id="MobiDB-lite"/>
    </source>
</evidence>
<organism evidence="2 3">
    <name type="scientific">Wenxinia saemankumensis</name>
    <dbReference type="NCBI Taxonomy" id="1447782"/>
    <lineage>
        <taxon>Bacteria</taxon>
        <taxon>Pseudomonadati</taxon>
        <taxon>Pseudomonadota</taxon>
        <taxon>Alphaproteobacteria</taxon>
        <taxon>Rhodobacterales</taxon>
        <taxon>Roseobacteraceae</taxon>
        <taxon>Wenxinia</taxon>
    </lineage>
</organism>
<sequence>MSHPCPPARHAASGVRSPARAGGRTTRPGGHHATGRRTAGAALLCGVSAFLCAPAAAQEAAQLFSRALAHEGAAGLTAGASVESCLVRLTYEEPLGQGRVATEVTVEAGLLQTGLVETGPAGDTAIGEIPLSEGSATVIARATGLAPEQVAMFERENGATCDATSCETRASLPGLVLISIGDDAVARLDTAVEALGEIAESCRT</sequence>
<reference evidence="2 3" key="1">
    <citation type="submission" date="2016-11" db="EMBL/GenBank/DDBJ databases">
        <authorList>
            <person name="Jaros S."/>
            <person name="Januszkiewicz K."/>
            <person name="Wedrychowicz H."/>
        </authorList>
    </citation>
    <scope>NUCLEOTIDE SEQUENCE [LARGE SCALE GENOMIC DNA]</scope>
    <source>
        <strain evidence="2 3">DSM 100565</strain>
    </source>
</reference>
<proteinExistence type="predicted"/>
<dbReference type="Proteomes" id="UP000184292">
    <property type="component" value="Unassembled WGS sequence"/>
</dbReference>
<evidence type="ECO:0000313" key="3">
    <source>
        <dbReference type="Proteomes" id="UP000184292"/>
    </source>
</evidence>
<dbReference type="RefSeq" id="WP_139300571.1">
    <property type="nucleotide sequence ID" value="NZ_FQYO01000005.1"/>
</dbReference>
<name>A0A1M6GNN4_9RHOB</name>
<gene>
    <name evidence="2" type="ORF">SAMN05444417_2829</name>
</gene>
<dbReference type="STRING" id="1447782.SAMN05444417_2829"/>
<accession>A0A1M6GNN4</accession>
<protein>
    <submittedName>
        <fullName evidence="2">Uncharacterized protein</fullName>
    </submittedName>
</protein>